<feature type="compositionally biased region" description="Low complexity" evidence="1">
    <location>
        <begin position="23"/>
        <end position="36"/>
    </location>
</feature>
<evidence type="ECO:0000313" key="6">
    <source>
        <dbReference type="Proteomes" id="UP000015354"/>
    </source>
</evidence>
<accession>S9TU24</accession>
<evidence type="ECO:0000313" key="5">
    <source>
        <dbReference type="EMBL" id="EPY21922.1"/>
    </source>
</evidence>
<feature type="region of interest" description="Disordered" evidence="1">
    <location>
        <begin position="18"/>
        <end position="40"/>
    </location>
</feature>
<feature type="domain" description="Nuclear cap-binding complex subunit CBP66 C-terminal" evidence="2">
    <location>
        <begin position="193"/>
        <end position="618"/>
    </location>
</feature>
<reference evidence="5 6" key="1">
    <citation type="journal article" date="2013" name="PLoS ONE">
        <title>Predicting the Proteins of Angomonas deanei, Strigomonas culicis and Their Respective Endosymbionts Reveals New Aspects of the Trypanosomatidae Family.</title>
        <authorList>
            <person name="Motta M.C."/>
            <person name="Martins A.C."/>
            <person name="de Souza S.S."/>
            <person name="Catta-Preta C.M."/>
            <person name="Silva R."/>
            <person name="Klein C.C."/>
            <person name="de Almeida L.G."/>
            <person name="de Lima Cunha O."/>
            <person name="Ciapina L.P."/>
            <person name="Brocchi M."/>
            <person name="Colabardini A.C."/>
            <person name="de Araujo Lima B."/>
            <person name="Machado C.R."/>
            <person name="de Almeida Soares C.M."/>
            <person name="Probst C.M."/>
            <person name="de Menezes C.B."/>
            <person name="Thompson C.E."/>
            <person name="Bartholomeu D.C."/>
            <person name="Gradia D.F."/>
            <person name="Pavoni D.P."/>
            <person name="Grisard E.C."/>
            <person name="Fantinatti-Garboggini F."/>
            <person name="Marchini F.K."/>
            <person name="Rodrigues-Luiz G.F."/>
            <person name="Wagner G."/>
            <person name="Goldman G.H."/>
            <person name="Fietto J.L."/>
            <person name="Elias M.C."/>
            <person name="Goldman M.H."/>
            <person name="Sagot M.F."/>
            <person name="Pereira M."/>
            <person name="Stoco P.H."/>
            <person name="de Mendonca-Neto R.P."/>
            <person name="Teixeira S.M."/>
            <person name="Maciel T.E."/>
            <person name="de Oliveira Mendes T.A."/>
            <person name="Urmenyi T.P."/>
            <person name="de Souza W."/>
            <person name="Schenkman S."/>
            <person name="de Vasconcelos A.T."/>
        </authorList>
    </citation>
    <scope>NUCLEOTIDE SEQUENCE [LARGE SCALE GENOMIC DNA]</scope>
</reference>
<evidence type="ECO:0000259" key="2">
    <source>
        <dbReference type="Pfam" id="PF19043"/>
    </source>
</evidence>
<dbReference type="OrthoDB" id="277260at2759"/>
<evidence type="ECO:0000256" key="1">
    <source>
        <dbReference type="SAM" id="MobiDB-lite"/>
    </source>
</evidence>
<dbReference type="InterPro" id="IPR048321">
    <property type="entry name" value="CBP66_1st"/>
</dbReference>
<dbReference type="Pfam" id="PF19043">
    <property type="entry name" value="CBP66"/>
    <property type="match status" value="1"/>
</dbReference>
<sequence length="624" mass="67524">MRTFVFITNIPDVLLAPLEDSRNNNNNNTNSAANSKASRDPRYERLRRFLADHSSGVMLAMHLETRGYGLALYASEEEALDACRAEMALETPAAAPLRLRIIEKERPPPLEAVYQPHITVEGETVAKEALATTRGLELAYRGLAVPLWCPHTKDGEDCYYGMSCYKVHLKEHQRTVRKRPRTDALQHRMAFAQLSPTERATVTALERSLPQSIAALVPPHGALHLVPEVNVALTAEELAWLQAPAAAPPADLVGRVEAACAAGGLAAGAPRFLRLSCPGGAPWDWALQDPAGLARLRALCPLPANGAPTPLERDLLLQKLLYYLNQLNRFTSVAAGLAALRASAKVRRALAQHVEEAAGRRSAAQRHRAEAEGEGEEVVHLCVRPWLYLPTVGCEVTVFLEQGGAVLRGAVQRRGEVRLMASAAQLVAALAGPTSSAAPDGLEAAAPAVRQVLDRCAQLGREGGGDEDAPQQLEAELLRHDGLFGRAVQVLQRYITKETSRRQQHVTDLEVLPSQASWCLQLALAQPDPLRPAAAGRGEGGEGQRRVVVLSCQPYQRALEECSMYNYILRSSTAASEGDGSAGAKSGTHAAPVKVGWNTQHHPFVSLFERSVLESLRPEPETGV</sequence>
<feature type="domain" description="Nuclear cap binding complex subunit CBP66 second" evidence="4">
    <location>
        <begin position="106"/>
        <end position="183"/>
    </location>
</feature>
<dbReference type="AlphaFoldDB" id="S9TU24"/>
<dbReference type="Proteomes" id="UP000015354">
    <property type="component" value="Unassembled WGS sequence"/>
</dbReference>
<comment type="caution">
    <text evidence="5">The sequence shown here is derived from an EMBL/GenBank/DDBJ whole genome shotgun (WGS) entry which is preliminary data.</text>
</comment>
<dbReference type="GO" id="GO:0005846">
    <property type="term" value="C:nuclear cap binding complex"/>
    <property type="evidence" value="ECO:0007669"/>
    <property type="project" value="InterPro"/>
</dbReference>
<dbReference type="Pfam" id="PF20992">
    <property type="entry name" value="CBP66_2nd"/>
    <property type="match status" value="1"/>
</dbReference>
<dbReference type="InterPro" id="IPR048322">
    <property type="entry name" value="CBP66_2nd"/>
</dbReference>
<dbReference type="InterPro" id="IPR043965">
    <property type="entry name" value="CBP66_C"/>
</dbReference>
<organism evidence="5 6">
    <name type="scientific">Strigomonas culicis</name>
    <dbReference type="NCBI Taxonomy" id="28005"/>
    <lineage>
        <taxon>Eukaryota</taxon>
        <taxon>Discoba</taxon>
        <taxon>Euglenozoa</taxon>
        <taxon>Kinetoplastea</taxon>
        <taxon>Metakinetoplastina</taxon>
        <taxon>Trypanosomatida</taxon>
        <taxon>Trypanosomatidae</taxon>
        <taxon>Strigomonadinae</taxon>
        <taxon>Strigomonas</taxon>
    </lineage>
</organism>
<dbReference type="Pfam" id="PF20991">
    <property type="entry name" value="CBP66_1st"/>
    <property type="match status" value="1"/>
</dbReference>
<feature type="domain" description="Nuclear cap binding complex subunit CBP66 N-terminal" evidence="3">
    <location>
        <begin position="2"/>
        <end position="101"/>
    </location>
</feature>
<gene>
    <name evidence="5" type="ORF">STCU_08434</name>
</gene>
<keyword evidence="6" id="KW-1185">Reference proteome</keyword>
<evidence type="ECO:0000259" key="4">
    <source>
        <dbReference type="Pfam" id="PF20992"/>
    </source>
</evidence>
<name>S9TU24_9TRYP</name>
<dbReference type="EMBL" id="ATMH01008434">
    <property type="protein sequence ID" value="EPY21922.1"/>
    <property type="molecule type" value="Genomic_DNA"/>
</dbReference>
<protein>
    <submittedName>
        <fullName evidence="5">Uncharacterized protein</fullName>
    </submittedName>
</protein>
<evidence type="ECO:0000259" key="3">
    <source>
        <dbReference type="Pfam" id="PF20991"/>
    </source>
</evidence>
<proteinExistence type="predicted"/>